<reference evidence="2 3" key="1">
    <citation type="journal article" date="2014" name="World J. Microbiol. Biotechnol.">
        <title>Biodiversity and physiological characteristics of Antarctic and Arctic lichens-associated bacteria.</title>
        <authorList>
            <person name="Lee Y.M."/>
            <person name="Kim E.H."/>
            <person name="Lee H.K."/>
            <person name="Hong S.G."/>
        </authorList>
    </citation>
    <scope>NUCLEOTIDE SEQUENCE [LARGE SCALE GENOMIC DNA]</scope>
    <source>
        <strain evidence="2 3">PAMC 26569</strain>
    </source>
</reference>
<protein>
    <submittedName>
        <fullName evidence="2">Uncharacterized protein</fullName>
    </submittedName>
</protein>
<feature type="transmembrane region" description="Helical" evidence="1">
    <location>
        <begin position="42"/>
        <end position="60"/>
    </location>
</feature>
<accession>A0A6M8HMU8</accession>
<keyword evidence="3" id="KW-1185">Reference proteome</keyword>
<keyword evidence="1" id="KW-1133">Transmembrane helix</keyword>
<gene>
    <name evidence="2" type="ORF">HN018_05825</name>
</gene>
<dbReference type="EMBL" id="CP053708">
    <property type="protein sequence ID" value="QKE89630.1"/>
    <property type="molecule type" value="Genomic_DNA"/>
</dbReference>
<keyword evidence="1" id="KW-0812">Transmembrane</keyword>
<evidence type="ECO:0000256" key="1">
    <source>
        <dbReference type="SAM" id="Phobius"/>
    </source>
</evidence>
<evidence type="ECO:0000313" key="3">
    <source>
        <dbReference type="Proteomes" id="UP000500767"/>
    </source>
</evidence>
<proteinExistence type="predicted"/>
<feature type="transmembrane region" description="Helical" evidence="1">
    <location>
        <begin position="67"/>
        <end position="88"/>
    </location>
</feature>
<dbReference type="KEGG" id="lck:HN018_05825"/>
<dbReference type="Proteomes" id="UP000500767">
    <property type="component" value="Chromosome"/>
</dbReference>
<sequence>MNVALTMILSTILVSISSNFMSFPRGLPALIADRHASNVGQVLFIIAIMISSLLSGYVCLNFIGAGFLVSGLLPCVGVAGSLLLHQLLTGPSAVDDVPKTLKVLCFVLSLFLGMAGAYIRLKLHERRTMPPS</sequence>
<keyword evidence="1" id="KW-0472">Membrane</keyword>
<dbReference type="AlphaFoldDB" id="A0A6M8HMU8"/>
<evidence type="ECO:0000313" key="2">
    <source>
        <dbReference type="EMBL" id="QKE89630.1"/>
    </source>
</evidence>
<dbReference type="RefSeq" id="WP_171834618.1">
    <property type="nucleotide sequence ID" value="NZ_CP053708.1"/>
</dbReference>
<organism evidence="2 3">
    <name type="scientific">Lichenicola cladoniae</name>
    <dbReference type="NCBI Taxonomy" id="1484109"/>
    <lineage>
        <taxon>Bacteria</taxon>
        <taxon>Pseudomonadati</taxon>
        <taxon>Pseudomonadota</taxon>
        <taxon>Alphaproteobacteria</taxon>
        <taxon>Acetobacterales</taxon>
        <taxon>Acetobacteraceae</taxon>
        <taxon>Lichenicola</taxon>
    </lineage>
</organism>
<name>A0A6M8HMU8_9PROT</name>
<feature type="transmembrane region" description="Helical" evidence="1">
    <location>
        <begin position="100"/>
        <end position="119"/>
    </location>
</feature>